<evidence type="ECO:0000313" key="2">
    <source>
        <dbReference type="EMBL" id="CAF3537091.1"/>
    </source>
</evidence>
<sequence>MNNEKCNSTNVSSNNLKEYLTISIEPDIQLSDNEEIYLDQCLSYLYDICHIPIVLNCTLLSVSSFPNSININRESMRINNYLRVRQPRKFYWMRNIKQMYLNIRLPTNKTEQITANLIEFHSCKRLPYTARNIIQQIKPIILVYYVEERSLKLNIRGDNCLLQLIFSSYINQNKQLQKGIYYKWSDEGHIRSTTIQFNIDYQIEKNHFLI</sequence>
<proteinExistence type="predicted"/>
<evidence type="ECO:0000313" key="1">
    <source>
        <dbReference type="EMBL" id="CAF0842038.1"/>
    </source>
</evidence>
<dbReference type="Proteomes" id="UP000663874">
    <property type="component" value="Unassembled WGS sequence"/>
</dbReference>
<dbReference type="OrthoDB" id="9998938at2759"/>
<protein>
    <submittedName>
        <fullName evidence="1">Uncharacterized protein</fullName>
    </submittedName>
</protein>
<name>A0A813VSU3_9BILA</name>
<dbReference type="EMBL" id="CAJNOO010000175">
    <property type="protein sequence ID" value="CAF0842038.1"/>
    <property type="molecule type" value="Genomic_DNA"/>
</dbReference>
<organism evidence="1 4">
    <name type="scientific">Rotaria sordida</name>
    <dbReference type="NCBI Taxonomy" id="392033"/>
    <lineage>
        <taxon>Eukaryota</taxon>
        <taxon>Metazoa</taxon>
        <taxon>Spiralia</taxon>
        <taxon>Gnathifera</taxon>
        <taxon>Rotifera</taxon>
        <taxon>Eurotatoria</taxon>
        <taxon>Bdelloidea</taxon>
        <taxon>Philodinida</taxon>
        <taxon>Philodinidae</taxon>
        <taxon>Rotaria</taxon>
    </lineage>
</organism>
<evidence type="ECO:0000313" key="4">
    <source>
        <dbReference type="Proteomes" id="UP000663882"/>
    </source>
</evidence>
<dbReference type="EMBL" id="CAJOBE010000221">
    <property type="protein sequence ID" value="CAF3599118.1"/>
    <property type="molecule type" value="Genomic_DNA"/>
</dbReference>
<dbReference type="AlphaFoldDB" id="A0A813VSU3"/>
<dbReference type="Proteomes" id="UP000663882">
    <property type="component" value="Unassembled WGS sequence"/>
</dbReference>
<accession>A0A813VSU3</accession>
<gene>
    <name evidence="3" type="ORF">FNK824_LOCUS3324</name>
    <name evidence="2" type="ORF">OTI717_LOCUS3614</name>
    <name evidence="1" type="ORF">RFH988_LOCUS5999</name>
</gene>
<comment type="caution">
    <text evidence="1">The sequence shown here is derived from an EMBL/GenBank/DDBJ whole genome shotgun (WGS) entry which is preliminary data.</text>
</comment>
<dbReference type="Proteomes" id="UP000663823">
    <property type="component" value="Unassembled WGS sequence"/>
</dbReference>
<evidence type="ECO:0000313" key="3">
    <source>
        <dbReference type="EMBL" id="CAF3599118.1"/>
    </source>
</evidence>
<dbReference type="EMBL" id="CAJOAX010000198">
    <property type="protein sequence ID" value="CAF3537091.1"/>
    <property type="molecule type" value="Genomic_DNA"/>
</dbReference>
<reference evidence="1" key="1">
    <citation type="submission" date="2021-02" db="EMBL/GenBank/DDBJ databases">
        <authorList>
            <person name="Nowell W R."/>
        </authorList>
    </citation>
    <scope>NUCLEOTIDE SEQUENCE</scope>
</reference>